<accession>A0ABZ2KC25</accession>
<reference evidence="2 3" key="1">
    <citation type="submission" date="2021-12" db="EMBL/GenBank/DDBJ databases">
        <title>Discovery of the Pendulisporaceae a myxobacterial family with distinct sporulation behavior and unique specialized metabolism.</title>
        <authorList>
            <person name="Garcia R."/>
            <person name="Popoff A."/>
            <person name="Bader C.D."/>
            <person name="Loehr J."/>
            <person name="Walesch S."/>
            <person name="Walt C."/>
            <person name="Boldt J."/>
            <person name="Bunk B."/>
            <person name="Haeckl F.J.F.P.J."/>
            <person name="Gunesch A.P."/>
            <person name="Birkelbach J."/>
            <person name="Nuebel U."/>
            <person name="Pietschmann T."/>
            <person name="Bach T."/>
            <person name="Mueller R."/>
        </authorList>
    </citation>
    <scope>NUCLEOTIDE SEQUENCE [LARGE SCALE GENOMIC DNA]</scope>
    <source>
        <strain evidence="2 3">MSr12523</strain>
    </source>
</reference>
<feature type="transmembrane region" description="Helical" evidence="1">
    <location>
        <begin position="117"/>
        <end position="135"/>
    </location>
</feature>
<keyword evidence="3" id="KW-1185">Reference proteome</keyword>
<keyword evidence="1" id="KW-0812">Transmembrane</keyword>
<sequence>MQSRTLVQPAQLVVRFGLGTAFLSAVADRFGLWGPAGTPGVAWGDFLHFTMYTRDITWFMPALLTPLLAWMATIGETLFGVLLLLGYRTRETALGAGGLLLTFALSMTVSSPGLHGVFTYSVLSAAGAALLLATVPDPAWSFDALVRKSDPAA</sequence>
<evidence type="ECO:0000313" key="2">
    <source>
        <dbReference type="EMBL" id="WXA95644.1"/>
    </source>
</evidence>
<feature type="transmembrane region" description="Helical" evidence="1">
    <location>
        <begin position="12"/>
        <end position="36"/>
    </location>
</feature>
<feature type="transmembrane region" description="Helical" evidence="1">
    <location>
        <begin position="92"/>
        <end position="111"/>
    </location>
</feature>
<gene>
    <name evidence="2" type="ORF">LZC95_02155</name>
</gene>
<name>A0ABZ2KC25_9BACT</name>
<dbReference type="Proteomes" id="UP001379533">
    <property type="component" value="Chromosome"/>
</dbReference>
<evidence type="ECO:0000256" key="1">
    <source>
        <dbReference type="SAM" id="Phobius"/>
    </source>
</evidence>
<dbReference type="RefSeq" id="WP_394846251.1">
    <property type="nucleotide sequence ID" value="NZ_CP089982.1"/>
</dbReference>
<keyword evidence="1" id="KW-1133">Transmembrane helix</keyword>
<protein>
    <submittedName>
        <fullName evidence="2">DoxX family membrane protein</fullName>
    </submittedName>
</protein>
<proteinExistence type="predicted"/>
<feature type="transmembrane region" description="Helical" evidence="1">
    <location>
        <begin position="56"/>
        <end position="85"/>
    </location>
</feature>
<keyword evidence="1" id="KW-0472">Membrane</keyword>
<evidence type="ECO:0000313" key="3">
    <source>
        <dbReference type="Proteomes" id="UP001379533"/>
    </source>
</evidence>
<dbReference type="EMBL" id="CP089982">
    <property type="protein sequence ID" value="WXA95644.1"/>
    <property type="molecule type" value="Genomic_DNA"/>
</dbReference>
<organism evidence="2 3">
    <name type="scientific">Pendulispora brunnea</name>
    <dbReference type="NCBI Taxonomy" id="2905690"/>
    <lineage>
        <taxon>Bacteria</taxon>
        <taxon>Pseudomonadati</taxon>
        <taxon>Myxococcota</taxon>
        <taxon>Myxococcia</taxon>
        <taxon>Myxococcales</taxon>
        <taxon>Sorangiineae</taxon>
        <taxon>Pendulisporaceae</taxon>
        <taxon>Pendulispora</taxon>
    </lineage>
</organism>